<feature type="non-terminal residue" evidence="3">
    <location>
        <position position="1"/>
    </location>
</feature>
<organism evidence="3">
    <name type="scientific">marine sediment metagenome</name>
    <dbReference type="NCBI Taxonomy" id="412755"/>
    <lineage>
        <taxon>unclassified sequences</taxon>
        <taxon>metagenomes</taxon>
        <taxon>ecological metagenomes</taxon>
    </lineage>
</organism>
<name>X1SV46_9ZZZZ</name>
<evidence type="ECO:0000313" key="3">
    <source>
        <dbReference type="EMBL" id="GAI96942.1"/>
    </source>
</evidence>
<evidence type="ECO:0000256" key="1">
    <source>
        <dbReference type="SAM" id="MobiDB-lite"/>
    </source>
</evidence>
<protein>
    <recommendedName>
        <fullName evidence="2">Type II/III secretion system secretin-like domain-containing protein</fullName>
    </recommendedName>
</protein>
<dbReference type="GO" id="GO:0009306">
    <property type="term" value="P:protein secretion"/>
    <property type="evidence" value="ECO:0007669"/>
    <property type="project" value="InterPro"/>
</dbReference>
<reference evidence="3" key="1">
    <citation type="journal article" date="2014" name="Front. Microbiol.">
        <title>High frequency of phylogenetically diverse reductive dehalogenase-homologous genes in deep subseafloor sedimentary metagenomes.</title>
        <authorList>
            <person name="Kawai M."/>
            <person name="Futagami T."/>
            <person name="Toyoda A."/>
            <person name="Takaki Y."/>
            <person name="Nishi S."/>
            <person name="Hori S."/>
            <person name="Arai W."/>
            <person name="Tsubouchi T."/>
            <person name="Morono Y."/>
            <person name="Uchiyama I."/>
            <person name="Ito T."/>
            <person name="Fujiyama A."/>
            <person name="Inagaki F."/>
            <person name="Takami H."/>
        </authorList>
    </citation>
    <scope>NUCLEOTIDE SEQUENCE</scope>
    <source>
        <strain evidence="3">Expedition CK06-06</strain>
    </source>
</reference>
<dbReference type="EMBL" id="BARW01020892">
    <property type="protein sequence ID" value="GAI96942.1"/>
    <property type="molecule type" value="Genomic_DNA"/>
</dbReference>
<feature type="region of interest" description="Disordered" evidence="1">
    <location>
        <begin position="1"/>
        <end position="23"/>
    </location>
</feature>
<dbReference type="Pfam" id="PF00263">
    <property type="entry name" value="Secretin"/>
    <property type="match status" value="1"/>
</dbReference>
<evidence type="ECO:0000259" key="2">
    <source>
        <dbReference type="Pfam" id="PF00263"/>
    </source>
</evidence>
<feature type="domain" description="Type II/III secretion system secretin-like" evidence="2">
    <location>
        <begin position="20"/>
        <end position="152"/>
    </location>
</feature>
<accession>X1SV46</accession>
<comment type="caution">
    <text evidence="3">The sequence shown here is derived from an EMBL/GenBank/DDBJ whole genome shotgun (WGS) entry which is preliminary data.</text>
</comment>
<dbReference type="InterPro" id="IPR004846">
    <property type="entry name" value="T2SS/T3SS_dom"/>
</dbReference>
<sequence length="190" mass="21647">YRYIKGYNEPNSPSEEPQPKRDKVTLGPRIWLTPKLTDNNRNVNLDLKLEMRQLEGIIEGKYKGKYPYYKPIIDVISAKMPCTIPDGKIMLIGGLKINELIKKEPGTGQMRKLFKEPSALQLNDLPLIGAAFSSKDKIKNQKMLLILVKPIINPQQKASKILRGEADSEEHIKSLARQLEKKLNRSSEPK</sequence>
<gene>
    <name evidence="3" type="ORF">S12H4_35205</name>
</gene>
<dbReference type="AlphaFoldDB" id="X1SV46"/>
<proteinExistence type="predicted"/>